<evidence type="ECO:0000313" key="6">
    <source>
        <dbReference type="EMBL" id="PGH19278.1"/>
    </source>
</evidence>
<proteinExistence type="predicted"/>
<protein>
    <recommendedName>
        <fullName evidence="5">RING-type domain-containing protein</fullName>
    </recommendedName>
</protein>
<evidence type="ECO:0000259" key="5">
    <source>
        <dbReference type="PROSITE" id="PS50089"/>
    </source>
</evidence>
<dbReference type="PROSITE" id="PS50089">
    <property type="entry name" value="ZF_RING_2"/>
    <property type="match status" value="1"/>
</dbReference>
<keyword evidence="2 4" id="KW-0863">Zinc-finger</keyword>
<evidence type="ECO:0000256" key="1">
    <source>
        <dbReference type="ARBA" id="ARBA00022723"/>
    </source>
</evidence>
<keyword evidence="1" id="KW-0479">Metal-binding</keyword>
<dbReference type="OrthoDB" id="5590786at2759"/>
<dbReference type="Gene3D" id="3.30.40.10">
    <property type="entry name" value="Zinc/RING finger domain, C3HC4 (zinc finger)"/>
    <property type="match status" value="1"/>
</dbReference>
<evidence type="ECO:0000256" key="4">
    <source>
        <dbReference type="PROSITE-ProRule" id="PRU00175"/>
    </source>
</evidence>
<sequence>MANISTSPGIDIDSRIQAFFSQYLEEIPPPAVVDSGAPVDEPMDNGMCAVCHQRFFLPIKWGPCGHVFCMECLWHALVHLKKNMPHVALCCFLCRGTVVEFEYSEASEQHNTSRSHEECGRFSLRILFAKLQDADNAMVEFDFDHLELKVAYDPNLRPPTGNEGLSEELLRNLNLLARERAAHDEEQDDNGWSDSEDEEEDPIMKILTDLLHLLPVDKLKGKLAGMRFTRVIVQERLEKLAPYYQNW</sequence>
<dbReference type="Pfam" id="PF13445">
    <property type="entry name" value="zf-RING_UBOX"/>
    <property type="match status" value="1"/>
</dbReference>
<name>A0A2B7YEE3_POLH7</name>
<dbReference type="SUPFAM" id="SSF57850">
    <property type="entry name" value="RING/U-box"/>
    <property type="match status" value="1"/>
</dbReference>
<dbReference type="InterPro" id="IPR017907">
    <property type="entry name" value="Znf_RING_CS"/>
</dbReference>
<feature type="domain" description="RING-type" evidence="5">
    <location>
        <begin position="48"/>
        <end position="95"/>
    </location>
</feature>
<keyword evidence="7" id="KW-1185">Reference proteome</keyword>
<dbReference type="EMBL" id="PDNA01000049">
    <property type="protein sequence ID" value="PGH19278.1"/>
    <property type="molecule type" value="Genomic_DNA"/>
</dbReference>
<dbReference type="InterPro" id="IPR013083">
    <property type="entry name" value="Znf_RING/FYVE/PHD"/>
</dbReference>
<dbReference type="InterPro" id="IPR027370">
    <property type="entry name" value="Znf-RING_euk"/>
</dbReference>
<keyword evidence="3" id="KW-0862">Zinc</keyword>
<gene>
    <name evidence="6" type="ORF">AJ80_04031</name>
</gene>
<evidence type="ECO:0000256" key="3">
    <source>
        <dbReference type="ARBA" id="ARBA00022833"/>
    </source>
</evidence>
<evidence type="ECO:0000313" key="7">
    <source>
        <dbReference type="Proteomes" id="UP000224634"/>
    </source>
</evidence>
<dbReference type="InterPro" id="IPR001841">
    <property type="entry name" value="Znf_RING"/>
</dbReference>
<dbReference type="Proteomes" id="UP000224634">
    <property type="component" value="Unassembled WGS sequence"/>
</dbReference>
<evidence type="ECO:0000256" key="2">
    <source>
        <dbReference type="ARBA" id="ARBA00022771"/>
    </source>
</evidence>
<dbReference type="STRING" id="1447883.A0A2B7YEE3"/>
<organism evidence="6 7">
    <name type="scientific">Polytolypa hystricis (strain UAMH7299)</name>
    <dbReference type="NCBI Taxonomy" id="1447883"/>
    <lineage>
        <taxon>Eukaryota</taxon>
        <taxon>Fungi</taxon>
        <taxon>Dikarya</taxon>
        <taxon>Ascomycota</taxon>
        <taxon>Pezizomycotina</taxon>
        <taxon>Eurotiomycetes</taxon>
        <taxon>Eurotiomycetidae</taxon>
        <taxon>Onygenales</taxon>
        <taxon>Onygenales incertae sedis</taxon>
        <taxon>Polytolypa</taxon>
    </lineage>
</organism>
<dbReference type="AlphaFoldDB" id="A0A2B7YEE3"/>
<comment type="caution">
    <text evidence="6">The sequence shown here is derived from an EMBL/GenBank/DDBJ whole genome shotgun (WGS) entry which is preliminary data.</text>
</comment>
<dbReference type="PROSITE" id="PS00518">
    <property type="entry name" value="ZF_RING_1"/>
    <property type="match status" value="1"/>
</dbReference>
<accession>A0A2B7YEE3</accession>
<dbReference type="GO" id="GO:0008270">
    <property type="term" value="F:zinc ion binding"/>
    <property type="evidence" value="ECO:0007669"/>
    <property type="project" value="UniProtKB-KW"/>
</dbReference>
<reference evidence="6 7" key="1">
    <citation type="submission" date="2017-10" db="EMBL/GenBank/DDBJ databases">
        <title>Comparative genomics in systemic dimorphic fungi from Ajellomycetaceae.</title>
        <authorList>
            <person name="Munoz J.F."/>
            <person name="Mcewen J.G."/>
            <person name="Clay O.K."/>
            <person name="Cuomo C.A."/>
        </authorList>
    </citation>
    <scope>NUCLEOTIDE SEQUENCE [LARGE SCALE GENOMIC DNA]</scope>
    <source>
        <strain evidence="6 7">UAMH7299</strain>
    </source>
</reference>